<evidence type="ECO:0008006" key="5">
    <source>
        <dbReference type="Google" id="ProtNLM"/>
    </source>
</evidence>
<dbReference type="AlphaFoldDB" id="A0A1F8DSM8"/>
<keyword evidence="2" id="KW-1133">Transmembrane helix</keyword>
<feature type="transmembrane region" description="Helical" evidence="2">
    <location>
        <begin position="122"/>
        <end position="139"/>
    </location>
</feature>
<feature type="transmembrane region" description="Helical" evidence="2">
    <location>
        <begin position="350"/>
        <end position="370"/>
    </location>
</feature>
<evidence type="ECO:0000313" key="4">
    <source>
        <dbReference type="Proteomes" id="UP000178946"/>
    </source>
</evidence>
<accession>A0A1F8DSM8</accession>
<dbReference type="Proteomes" id="UP000178946">
    <property type="component" value="Unassembled WGS sequence"/>
</dbReference>
<feature type="transmembrane region" description="Helical" evidence="2">
    <location>
        <begin position="292"/>
        <end position="310"/>
    </location>
</feature>
<feature type="region of interest" description="Disordered" evidence="1">
    <location>
        <begin position="622"/>
        <end position="641"/>
    </location>
</feature>
<feature type="transmembrane region" description="Helical" evidence="2">
    <location>
        <begin position="151"/>
        <end position="172"/>
    </location>
</feature>
<keyword evidence="2" id="KW-0812">Transmembrane</keyword>
<comment type="caution">
    <text evidence="3">The sequence shown here is derived from an EMBL/GenBank/DDBJ whole genome shotgun (WGS) entry which is preliminary data.</text>
</comment>
<feature type="transmembrane region" description="Helical" evidence="2">
    <location>
        <begin position="230"/>
        <end position="252"/>
    </location>
</feature>
<evidence type="ECO:0000256" key="2">
    <source>
        <dbReference type="SAM" id="Phobius"/>
    </source>
</evidence>
<evidence type="ECO:0000313" key="3">
    <source>
        <dbReference type="EMBL" id="OGM91462.1"/>
    </source>
</evidence>
<feature type="transmembrane region" description="Helical" evidence="2">
    <location>
        <begin position="259"/>
        <end position="280"/>
    </location>
</feature>
<organism evidence="3 4">
    <name type="scientific">Candidatus Wolfebacteria bacterium RIFCSPLOWO2_01_FULL_45_19</name>
    <dbReference type="NCBI Taxonomy" id="1802557"/>
    <lineage>
        <taxon>Bacteria</taxon>
        <taxon>Candidatus Wolfeibacteriota</taxon>
    </lineage>
</organism>
<name>A0A1F8DSM8_9BACT</name>
<evidence type="ECO:0000256" key="1">
    <source>
        <dbReference type="SAM" id="MobiDB-lite"/>
    </source>
</evidence>
<reference evidence="3 4" key="1">
    <citation type="journal article" date="2016" name="Nat. Commun.">
        <title>Thousands of microbial genomes shed light on interconnected biogeochemical processes in an aquifer system.</title>
        <authorList>
            <person name="Anantharaman K."/>
            <person name="Brown C.T."/>
            <person name="Hug L.A."/>
            <person name="Sharon I."/>
            <person name="Castelle C.J."/>
            <person name="Probst A.J."/>
            <person name="Thomas B.C."/>
            <person name="Singh A."/>
            <person name="Wilkins M.J."/>
            <person name="Karaoz U."/>
            <person name="Brodie E.L."/>
            <person name="Williams K.H."/>
            <person name="Hubbard S.S."/>
            <person name="Banfield J.F."/>
        </authorList>
    </citation>
    <scope>NUCLEOTIDE SEQUENCE [LARGE SCALE GENOMIC DNA]</scope>
</reference>
<proteinExistence type="predicted"/>
<feature type="transmembrane region" description="Helical" evidence="2">
    <location>
        <begin position="57"/>
        <end position="76"/>
    </location>
</feature>
<dbReference type="EMBL" id="MGIR01000002">
    <property type="protein sequence ID" value="OGM91462.1"/>
    <property type="molecule type" value="Genomic_DNA"/>
</dbReference>
<protein>
    <recommendedName>
        <fullName evidence="5">TrbL/VirB6 plasmid conjugal transfer protein</fullName>
    </recommendedName>
</protein>
<feature type="transmembrane region" description="Helical" evidence="2">
    <location>
        <begin position="83"/>
        <end position="102"/>
    </location>
</feature>
<keyword evidence="2" id="KW-0472">Membrane</keyword>
<dbReference type="STRING" id="1802557.A3A20_02730"/>
<sequence>MMRRIKKYLKITAVFAIVIFTCLVLIAPDLVNAQTSATTTAQDSKESNWLKSLVDWTVGISLSPLTIALSAIVYAVGLIGSALLQFAAFLVGYALQLNSAILDGGNSVVHDGWGITKELANLGFVLGIIIIAFATIIRFESYGMKQLLWKLIVAALLVNFSLTIAGIFIDFAGVLSDFFLSRIAEEGVIGLQNKLVAAFQPQKLLQAETSAAIIGRTLETVLTFSGAAKLLSSIFFATLFTFLMAIALLVMVVMFFARFIILSFLLVLVPLAFLFWILPMFQHLWSRWWEEFFRWVFFAPSALFFLYLALSIATSEGRAKYIGNLAQTTAEANARLGNVMETTGVLVDNFFVNAAQMLVILGFIYAGLVLSHKISGTFSGVAVTTGGWFSNKLQTAAINRARGAAGWATTRALTVKKKGEEATYAQKFARGLAKFPVLRGIGQRLDIASQAIQERVQKRSEDLGKQSKPFFESKLSSRNFIPINREEAAAEAIHAARIGSFEKIPEKLRPQYINTIRSTGADKQFLQYRPDMAQEFGKTIAEAMRKSAPNAVDSMGPEVLKRQEVILNFSGAHLSRVFREGRAEQQQAVVSALNETDKNRGKLDAVQTQALERLLKTARKDINANAYFPEEEKPKPKKRKK</sequence>
<gene>
    <name evidence="3" type="ORF">A3A20_02730</name>
</gene>